<dbReference type="InterPro" id="IPR033753">
    <property type="entry name" value="GCV_H/Fam206"/>
</dbReference>
<feature type="domain" description="Response regulatory" evidence="3">
    <location>
        <begin position="66"/>
        <end position="180"/>
    </location>
</feature>
<dbReference type="CDD" id="cd06848">
    <property type="entry name" value="GCS_H"/>
    <property type="match status" value="1"/>
</dbReference>
<evidence type="ECO:0000313" key="4">
    <source>
        <dbReference type="EMBL" id="GLH70072.1"/>
    </source>
</evidence>
<proteinExistence type="predicted"/>
<dbReference type="SUPFAM" id="SSF51230">
    <property type="entry name" value="Single hybrid motif"/>
    <property type="match status" value="1"/>
</dbReference>
<name>A0ABQ5Q5P0_9BACT</name>
<reference evidence="4 5" key="1">
    <citation type="journal article" date="2023" name="Antonie Van Leeuwenhoek">
        <title>Mesoterricola silvestris gen. nov., sp. nov., Mesoterricola sediminis sp. nov., Geothrix oryzae sp. nov., Geothrix edaphica sp. nov., Geothrix rubra sp. nov., and Geothrix limicola sp. nov., six novel members of Acidobacteriota isolated from soils.</title>
        <authorList>
            <person name="Itoh H."/>
            <person name="Sugisawa Y."/>
            <person name="Mise K."/>
            <person name="Xu Z."/>
            <person name="Kuniyasu M."/>
            <person name="Ushijima N."/>
            <person name="Kawano K."/>
            <person name="Kobayashi E."/>
            <person name="Shiratori Y."/>
            <person name="Masuda Y."/>
            <person name="Senoo K."/>
        </authorList>
    </citation>
    <scope>NUCLEOTIDE SEQUENCE [LARGE SCALE GENOMIC DNA]</scope>
    <source>
        <strain evidence="4 5">Red803</strain>
    </source>
</reference>
<organism evidence="4 5">
    <name type="scientific">Geothrix rubra</name>
    <dbReference type="NCBI Taxonomy" id="2927977"/>
    <lineage>
        <taxon>Bacteria</taxon>
        <taxon>Pseudomonadati</taxon>
        <taxon>Acidobacteriota</taxon>
        <taxon>Holophagae</taxon>
        <taxon>Holophagales</taxon>
        <taxon>Holophagaceae</taxon>
        <taxon>Geothrix</taxon>
    </lineage>
</organism>
<sequence>MTALLILLMFLAFVGIDLLVRTSMRRLREKRDRLAREEVLKTSIRLDFTHEAKSLKRVAVPNPKARILAVDDEAVVLDSFRRILVLEGYSVDTVETGPEALGLVQRNDYDFVFTDLKMPDMDGVEVVKAVRHLRPDVDVVVITGYGSIETAVQTLQHGACEYVQKPFTADELSEFARKLLVKREARLEAQRQPTVRVVSPEMAEVMPATEYCLPGGAFLSQGHAWVRIEPEGQVRVGLDDFIRKALGSVTAIELPARGTRVKAGDPLVTLKGTAGSVHLAAPLSGKVTHDNAGLRATPEAVVESPYDRGWLCLLEPSDLAGELATLRIGQPAVTWYQEEIARLRKTQAQAVNAAPLDWAAFEQAFLVQGEHAHA</sequence>
<dbReference type="Pfam" id="PF01597">
    <property type="entry name" value="GCV_H"/>
    <property type="match status" value="1"/>
</dbReference>
<dbReference type="SMART" id="SM00448">
    <property type="entry name" value="REC"/>
    <property type="match status" value="1"/>
</dbReference>
<protein>
    <recommendedName>
        <fullName evidence="3">Response regulatory domain-containing protein</fullName>
    </recommendedName>
</protein>
<dbReference type="PANTHER" id="PTHR44591:SF3">
    <property type="entry name" value="RESPONSE REGULATORY DOMAIN-CONTAINING PROTEIN"/>
    <property type="match status" value="1"/>
</dbReference>
<keyword evidence="5" id="KW-1185">Reference proteome</keyword>
<dbReference type="Proteomes" id="UP001165089">
    <property type="component" value="Unassembled WGS sequence"/>
</dbReference>
<dbReference type="PROSITE" id="PS50110">
    <property type="entry name" value="RESPONSE_REGULATORY"/>
    <property type="match status" value="1"/>
</dbReference>
<evidence type="ECO:0000256" key="2">
    <source>
        <dbReference type="PROSITE-ProRule" id="PRU00169"/>
    </source>
</evidence>
<gene>
    <name evidence="4" type="ORF">GETHPA_16050</name>
</gene>
<comment type="caution">
    <text evidence="4">The sequence shown here is derived from an EMBL/GenBank/DDBJ whole genome shotgun (WGS) entry which is preliminary data.</text>
</comment>
<dbReference type="InterPro" id="IPR011053">
    <property type="entry name" value="Single_hybrid_motif"/>
</dbReference>
<dbReference type="RefSeq" id="WP_285724432.1">
    <property type="nucleotide sequence ID" value="NZ_BSDD01000003.1"/>
</dbReference>
<accession>A0ABQ5Q5P0</accession>
<evidence type="ECO:0000256" key="1">
    <source>
        <dbReference type="ARBA" id="ARBA00022553"/>
    </source>
</evidence>
<keyword evidence="1 2" id="KW-0597">Phosphoprotein</keyword>
<dbReference type="Gene3D" id="2.40.50.100">
    <property type="match status" value="1"/>
</dbReference>
<dbReference type="PANTHER" id="PTHR44591">
    <property type="entry name" value="STRESS RESPONSE REGULATOR PROTEIN 1"/>
    <property type="match status" value="1"/>
</dbReference>
<dbReference type="EMBL" id="BSDD01000003">
    <property type="protein sequence ID" value="GLH70072.1"/>
    <property type="molecule type" value="Genomic_DNA"/>
</dbReference>
<evidence type="ECO:0000313" key="5">
    <source>
        <dbReference type="Proteomes" id="UP001165089"/>
    </source>
</evidence>
<feature type="modified residue" description="4-aspartylphosphate" evidence="2">
    <location>
        <position position="115"/>
    </location>
</feature>
<evidence type="ECO:0000259" key="3">
    <source>
        <dbReference type="PROSITE" id="PS50110"/>
    </source>
</evidence>
<dbReference type="SUPFAM" id="SSF52172">
    <property type="entry name" value="CheY-like"/>
    <property type="match status" value="1"/>
</dbReference>
<dbReference type="Gene3D" id="3.40.50.2300">
    <property type="match status" value="1"/>
</dbReference>
<dbReference type="Pfam" id="PF00072">
    <property type="entry name" value="Response_reg"/>
    <property type="match status" value="1"/>
</dbReference>
<dbReference type="InterPro" id="IPR050595">
    <property type="entry name" value="Bact_response_regulator"/>
</dbReference>
<dbReference type="InterPro" id="IPR001789">
    <property type="entry name" value="Sig_transdc_resp-reg_receiver"/>
</dbReference>
<dbReference type="InterPro" id="IPR011006">
    <property type="entry name" value="CheY-like_superfamily"/>
</dbReference>